<gene>
    <name evidence="11" type="ORF">OS493_035937</name>
</gene>
<evidence type="ECO:0000256" key="2">
    <source>
        <dbReference type="ARBA" id="ARBA00022692"/>
    </source>
</evidence>
<dbReference type="PANTHER" id="PTHR45695:SF9">
    <property type="entry name" value="LEUCOKININ RECEPTOR"/>
    <property type="match status" value="1"/>
</dbReference>
<evidence type="ECO:0000256" key="7">
    <source>
        <dbReference type="ARBA" id="ARBA00023224"/>
    </source>
</evidence>
<feature type="transmembrane region" description="Helical" evidence="9">
    <location>
        <begin position="126"/>
        <end position="148"/>
    </location>
</feature>
<evidence type="ECO:0000259" key="10">
    <source>
        <dbReference type="PROSITE" id="PS50262"/>
    </source>
</evidence>
<keyword evidence="2 8" id="KW-0812">Transmembrane</keyword>
<dbReference type="OrthoDB" id="5975505at2759"/>
<feature type="transmembrane region" description="Helical" evidence="9">
    <location>
        <begin position="298"/>
        <end position="320"/>
    </location>
</feature>
<dbReference type="PROSITE" id="PS50262">
    <property type="entry name" value="G_PROTEIN_RECEP_F1_2"/>
    <property type="match status" value="1"/>
</dbReference>
<comment type="subcellular location">
    <subcellularLocation>
        <location evidence="1">Membrane</location>
        <topology evidence="1">Multi-pass membrane protein</topology>
    </subcellularLocation>
</comment>
<dbReference type="FunFam" id="1.20.1070.10:FF:000291">
    <property type="entry name" value="Predicted protein"/>
    <property type="match status" value="1"/>
</dbReference>
<dbReference type="PRINTS" id="PR00237">
    <property type="entry name" value="GPCRRHODOPSN"/>
</dbReference>
<dbReference type="InterPro" id="IPR000276">
    <property type="entry name" value="GPCR_Rhodpsn"/>
</dbReference>
<feature type="transmembrane region" description="Helical" evidence="9">
    <location>
        <begin position="257"/>
        <end position="278"/>
    </location>
</feature>
<evidence type="ECO:0000256" key="1">
    <source>
        <dbReference type="ARBA" id="ARBA00004141"/>
    </source>
</evidence>
<feature type="transmembrane region" description="Helical" evidence="9">
    <location>
        <begin position="73"/>
        <end position="92"/>
    </location>
</feature>
<evidence type="ECO:0000256" key="9">
    <source>
        <dbReference type="SAM" id="Phobius"/>
    </source>
</evidence>
<comment type="caution">
    <text evidence="11">The sequence shown here is derived from an EMBL/GenBank/DDBJ whole genome shotgun (WGS) entry which is preliminary data.</text>
</comment>
<evidence type="ECO:0000256" key="6">
    <source>
        <dbReference type="ARBA" id="ARBA00023170"/>
    </source>
</evidence>
<feature type="transmembrane region" description="Helical" evidence="9">
    <location>
        <begin position="41"/>
        <end position="61"/>
    </location>
</feature>
<proteinExistence type="inferred from homology"/>
<dbReference type="AlphaFoldDB" id="A0A9W9YV02"/>
<accession>A0A9W9YV02</accession>
<dbReference type="GO" id="GO:0004930">
    <property type="term" value="F:G protein-coupled receptor activity"/>
    <property type="evidence" value="ECO:0007669"/>
    <property type="project" value="UniProtKB-KW"/>
</dbReference>
<feature type="domain" description="G-protein coupled receptors family 1 profile" evidence="10">
    <location>
        <begin position="53"/>
        <end position="317"/>
    </location>
</feature>
<reference evidence="11" key="1">
    <citation type="submission" date="2023-01" db="EMBL/GenBank/DDBJ databases">
        <title>Genome assembly of the deep-sea coral Lophelia pertusa.</title>
        <authorList>
            <person name="Herrera S."/>
            <person name="Cordes E."/>
        </authorList>
    </citation>
    <scope>NUCLEOTIDE SEQUENCE</scope>
    <source>
        <strain evidence="11">USNM1676648</strain>
        <tissue evidence="11">Polyp</tissue>
    </source>
</reference>
<dbReference type="PANTHER" id="PTHR45695">
    <property type="entry name" value="LEUCOKININ RECEPTOR-RELATED"/>
    <property type="match status" value="1"/>
</dbReference>
<dbReference type="InterPro" id="IPR017452">
    <property type="entry name" value="GPCR_Rhodpsn_7TM"/>
</dbReference>
<feature type="transmembrane region" description="Helical" evidence="9">
    <location>
        <begin position="160"/>
        <end position="178"/>
    </location>
</feature>
<evidence type="ECO:0000313" key="11">
    <source>
        <dbReference type="EMBL" id="KAJ7369861.1"/>
    </source>
</evidence>
<keyword evidence="4 8" id="KW-0297">G-protein coupled receptor</keyword>
<keyword evidence="3 9" id="KW-1133">Transmembrane helix</keyword>
<dbReference type="SMART" id="SM01381">
    <property type="entry name" value="7TM_GPCR_Srsx"/>
    <property type="match status" value="1"/>
</dbReference>
<sequence length="405" mass="46775">MMSNNNFSNISTEYFDSDVDPLFECPEEETYTSQKRFVRTTLYLVAMTISLSGNATVIWIVRKNHRMRNLTHYLIVNMAVADLLITVFHMPYKLQVQLTNSYAVVVGGLTGKLICKVVGYSQDVSIASSVLTLMGISIDRFMAVVFPFKRATLSHKARYILVPIWIVSIVICSPLLYANRMQEYEGEFYCYEEWTPLLDSDSAGRDYTVTQFALFYVLPLIVITVFYSCIAFKVWNRRIPGQRHFPRARPHSVARKKLLRMLIIIVCLFAACWLPYHVIFLLQVFSDKYLYCHIPETIMFYCLFVGHANSAINPCIYFAIHKEYRKGLLQVLRSVCCLRAATISRCLLRRKSSFNLQANADRVDQTESPTSYVGMLNRKRCLECDHLAMESTYFKQNVLRTVTIP</sequence>
<evidence type="ECO:0000256" key="3">
    <source>
        <dbReference type="ARBA" id="ARBA00022989"/>
    </source>
</evidence>
<keyword evidence="6 8" id="KW-0675">Receptor</keyword>
<dbReference type="Pfam" id="PF00001">
    <property type="entry name" value="7tm_1"/>
    <property type="match status" value="1"/>
</dbReference>
<organism evidence="11 12">
    <name type="scientific">Desmophyllum pertusum</name>
    <dbReference type="NCBI Taxonomy" id="174260"/>
    <lineage>
        <taxon>Eukaryota</taxon>
        <taxon>Metazoa</taxon>
        <taxon>Cnidaria</taxon>
        <taxon>Anthozoa</taxon>
        <taxon>Hexacorallia</taxon>
        <taxon>Scleractinia</taxon>
        <taxon>Caryophylliina</taxon>
        <taxon>Caryophylliidae</taxon>
        <taxon>Desmophyllum</taxon>
    </lineage>
</organism>
<evidence type="ECO:0000313" key="12">
    <source>
        <dbReference type="Proteomes" id="UP001163046"/>
    </source>
</evidence>
<keyword evidence="7 8" id="KW-0807">Transducer</keyword>
<keyword evidence="5 9" id="KW-0472">Membrane</keyword>
<evidence type="ECO:0000256" key="5">
    <source>
        <dbReference type="ARBA" id="ARBA00023136"/>
    </source>
</evidence>
<protein>
    <recommendedName>
        <fullName evidence="10">G-protein coupled receptors family 1 profile domain-containing protein</fullName>
    </recommendedName>
</protein>
<dbReference type="Proteomes" id="UP001163046">
    <property type="component" value="Unassembled WGS sequence"/>
</dbReference>
<dbReference type="SUPFAM" id="SSF81321">
    <property type="entry name" value="Family A G protein-coupled receptor-like"/>
    <property type="match status" value="1"/>
</dbReference>
<evidence type="ECO:0000256" key="8">
    <source>
        <dbReference type="RuleBase" id="RU000688"/>
    </source>
</evidence>
<keyword evidence="12" id="KW-1185">Reference proteome</keyword>
<dbReference type="GO" id="GO:0005886">
    <property type="term" value="C:plasma membrane"/>
    <property type="evidence" value="ECO:0007669"/>
    <property type="project" value="TreeGrafter"/>
</dbReference>
<dbReference type="PROSITE" id="PS00237">
    <property type="entry name" value="G_PROTEIN_RECEP_F1_1"/>
    <property type="match status" value="1"/>
</dbReference>
<dbReference type="Gene3D" id="1.20.1070.10">
    <property type="entry name" value="Rhodopsin 7-helix transmembrane proteins"/>
    <property type="match status" value="1"/>
</dbReference>
<name>A0A9W9YV02_9CNID</name>
<comment type="similarity">
    <text evidence="8">Belongs to the G-protein coupled receptor 1 family.</text>
</comment>
<evidence type="ECO:0000256" key="4">
    <source>
        <dbReference type="ARBA" id="ARBA00023040"/>
    </source>
</evidence>
<dbReference type="EMBL" id="MU826882">
    <property type="protein sequence ID" value="KAJ7369861.1"/>
    <property type="molecule type" value="Genomic_DNA"/>
</dbReference>
<feature type="transmembrane region" description="Helical" evidence="9">
    <location>
        <begin position="213"/>
        <end position="236"/>
    </location>
</feature>